<gene>
    <name evidence="1" type="ORF">H0H81_003779</name>
</gene>
<protein>
    <submittedName>
        <fullName evidence="1">Uncharacterized protein</fullName>
    </submittedName>
</protein>
<sequence length="126" mass="13990">MTHFAPSSPTPLDCYASLSVNGKMPSGSVTESDTESTVEPEDAGYFSFQKERDVNDIELLRMKTLEALERIKGFDLSVVQRDSSLHQEILEASDIILHFLDHGCTRILGKNDVAEDLLIFPSLGLF</sequence>
<comment type="caution">
    <text evidence="1">The sequence shown here is derived from an EMBL/GenBank/DDBJ whole genome shotgun (WGS) entry which is preliminary data.</text>
</comment>
<dbReference type="Proteomes" id="UP000717328">
    <property type="component" value="Unassembled WGS sequence"/>
</dbReference>
<reference evidence="1" key="2">
    <citation type="submission" date="2021-10" db="EMBL/GenBank/DDBJ databases">
        <title>Phylogenomics reveals ancestral predisposition of the termite-cultivated fungus Termitomyces towards a domesticated lifestyle.</title>
        <authorList>
            <person name="Auxier B."/>
            <person name="Grum-Grzhimaylo A."/>
            <person name="Cardenas M.E."/>
            <person name="Lodge J.D."/>
            <person name="Laessoe T."/>
            <person name="Pedersen O."/>
            <person name="Smith M.E."/>
            <person name="Kuyper T.W."/>
            <person name="Franco-Molano E.A."/>
            <person name="Baroni T.J."/>
            <person name="Aanen D.K."/>
        </authorList>
    </citation>
    <scope>NUCLEOTIDE SEQUENCE</scope>
    <source>
        <strain evidence="1">D49</strain>
    </source>
</reference>
<accession>A0A9P7GRB8</accession>
<evidence type="ECO:0000313" key="1">
    <source>
        <dbReference type="EMBL" id="KAG5654771.1"/>
    </source>
</evidence>
<keyword evidence="2" id="KW-1185">Reference proteome</keyword>
<reference evidence="1" key="1">
    <citation type="submission" date="2021-02" db="EMBL/GenBank/DDBJ databases">
        <authorList>
            <person name="Nieuwenhuis M."/>
            <person name="Van De Peppel L.J.J."/>
        </authorList>
    </citation>
    <scope>NUCLEOTIDE SEQUENCE</scope>
    <source>
        <strain evidence="1">D49</strain>
    </source>
</reference>
<dbReference type="EMBL" id="JABCKI010000001">
    <property type="protein sequence ID" value="KAG5654771.1"/>
    <property type="molecule type" value="Genomic_DNA"/>
</dbReference>
<name>A0A9P7GRB8_9AGAR</name>
<dbReference type="AlphaFoldDB" id="A0A9P7GRB8"/>
<dbReference type="OrthoDB" id="3059627at2759"/>
<organism evidence="1 2">
    <name type="scientific">Sphagnurus paluster</name>
    <dbReference type="NCBI Taxonomy" id="117069"/>
    <lineage>
        <taxon>Eukaryota</taxon>
        <taxon>Fungi</taxon>
        <taxon>Dikarya</taxon>
        <taxon>Basidiomycota</taxon>
        <taxon>Agaricomycotina</taxon>
        <taxon>Agaricomycetes</taxon>
        <taxon>Agaricomycetidae</taxon>
        <taxon>Agaricales</taxon>
        <taxon>Tricholomatineae</taxon>
        <taxon>Lyophyllaceae</taxon>
        <taxon>Sphagnurus</taxon>
    </lineage>
</organism>
<evidence type="ECO:0000313" key="2">
    <source>
        <dbReference type="Proteomes" id="UP000717328"/>
    </source>
</evidence>
<proteinExistence type="predicted"/>